<dbReference type="Proteomes" id="UP000572984">
    <property type="component" value="Unassembled WGS sequence"/>
</dbReference>
<evidence type="ECO:0000313" key="2">
    <source>
        <dbReference type="Proteomes" id="UP000572984"/>
    </source>
</evidence>
<comment type="caution">
    <text evidence="1">The sequence shown here is derived from an EMBL/GenBank/DDBJ whole genome shotgun (WGS) entry which is preliminary data.</text>
</comment>
<keyword evidence="2" id="KW-1185">Reference proteome</keyword>
<protein>
    <submittedName>
        <fullName evidence="1">Uncharacterized protein</fullName>
    </submittedName>
</protein>
<organism evidence="1 2">
    <name type="scientific">Microvirga mediterraneensis</name>
    <dbReference type="NCBI Taxonomy" id="2754695"/>
    <lineage>
        <taxon>Bacteria</taxon>
        <taxon>Pseudomonadati</taxon>
        <taxon>Pseudomonadota</taxon>
        <taxon>Alphaproteobacteria</taxon>
        <taxon>Hyphomicrobiales</taxon>
        <taxon>Methylobacteriaceae</taxon>
        <taxon>Microvirga</taxon>
    </lineage>
</organism>
<dbReference type="RefSeq" id="WP_181054579.1">
    <property type="nucleotide sequence ID" value="NZ_JACDXJ010000002.1"/>
</dbReference>
<evidence type="ECO:0000313" key="1">
    <source>
        <dbReference type="EMBL" id="MBA1158996.1"/>
    </source>
</evidence>
<reference evidence="1 2" key="1">
    <citation type="submission" date="2020-07" db="EMBL/GenBank/DDBJ databases">
        <title>Draft genome and description of Microvirga mediterraneensis Marseille-Q2068 sp. nov.</title>
        <authorList>
            <person name="Boxberger M."/>
        </authorList>
    </citation>
    <scope>NUCLEOTIDE SEQUENCE [LARGE SCALE GENOMIC DNA]</scope>
    <source>
        <strain evidence="1 2">Marseille-Q2068</strain>
    </source>
</reference>
<dbReference type="EMBL" id="JACDXJ010000002">
    <property type="protein sequence ID" value="MBA1158996.1"/>
    <property type="molecule type" value="Genomic_DNA"/>
</dbReference>
<name>A0A838BWU4_9HYPH</name>
<proteinExistence type="predicted"/>
<gene>
    <name evidence="1" type="ORF">H0S73_23150</name>
</gene>
<accession>A0A838BWU4</accession>
<dbReference type="AlphaFoldDB" id="A0A838BWU4"/>
<sequence>MSSGPVTGPSTRRPVTAFFRRRADAEEAAGRLAADGIAQDRVRLTEGNGERSLQPSESVRPLPFPEASAKLWASLRHLFLPWANHDTSLDDPQWDGCLVSVSPSDADHELIVAILGNKGVIEAAEHGNVAVFPNKKP</sequence>